<keyword evidence="2" id="KW-0732">Signal</keyword>
<reference evidence="3 4" key="1">
    <citation type="submission" date="2012-04" db="EMBL/GenBank/DDBJ databases">
        <title>The Genome Sequence of Saprolegnia declina VS20.</title>
        <authorList>
            <consortium name="The Broad Institute Genome Sequencing Platform"/>
            <person name="Russ C."/>
            <person name="Nusbaum C."/>
            <person name="Tyler B."/>
            <person name="van West P."/>
            <person name="Dieguez-Uribeondo J."/>
            <person name="de Bruijn I."/>
            <person name="Tripathy S."/>
            <person name="Jiang R."/>
            <person name="Young S.K."/>
            <person name="Zeng Q."/>
            <person name="Gargeya S."/>
            <person name="Fitzgerald M."/>
            <person name="Haas B."/>
            <person name="Abouelleil A."/>
            <person name="Alvarado L."/>
            <person name="Arachchi H.M."/>
            <person name="Berlin A."/>
            <person name="Chapman S.B."/>
            <person name="Goldberg J."/>
            <person name="Griggs A."/>
            <person name="Gujja S."/>
            <person name="Hansen M."/>
            <person name="Howarth C."/>
            <person name="Imamovic A."/>
            <person name="Larimer J."/>
            <person name="McCowen C."/>
            <person name="Montmayeur A."/>
            <person name="Murphy C."/>
            <person name="Neiman D."/>
            <person name="Pearson M."/>
            <person name="Priest M."/>
            <person name="Roberts A."/>
            <person name="Saif S."/>
            <person name="Shea T."/>
            <person name="Sisk P."/>
            <person name="Sykes S."/>
            <person name="Wortman J."/>
            <person name="Nusbaum C."/>
            <person name="Birren B."/>
        </authorList>
    </citation>
    <scope>NUCLEOTIDE SEQUENCE [LARGE SCALE GENOMIC DNA]</scope>
    <source>
        <strain evidence="3 4">VS20</strain>
    </source>
</reference>
<dbReference type="eggNOG" id="ENOG502S91X">
    <property type="taxonomic scope" value="Eukaryota"/>
</dbReference>
<evidence type="ECO:0000313" key="4">
    <source>
        <dbReference type="Proteomes" id="UP000030762"/>
    </source>
</evidence>
<organism evidence="3 4">
    <name type="scientific">Saprolegnia diclina (strain VS20)</name>
    <dbReference type="NCBI Taxonomy" id="1156394"/>
    <lineage>
        <taxon>Eukaryota</taxon>
        <taxon>Sar</taxon>
        <taxon>Stramenopiles</taxon>
        <taxon>Oomycota</taxon>
        <taxon>Saprolegniomycetes</taxon>
        <taxon>Saprolegniales</taxon>
        <taxon>Saprolegniaceae</taxon>
        <taxon>Saprolegnia</taxon>
    </lineage>
</organism>
<evidence type="ECO:0008006" key="5">
    <source>
        <dbReference type="Google" id="ProtNLM"/>
    </source>
</evidence>
<feature type="signal peptide" evidence="2">
    <location>
        <begin position="1"/>
        <end position="15"/>
    </location>
</feature>
<evidence type="ECO:0000256" key="1">
    <source>
        <dbReference type="SAM" id="MobiDB-lite"/>
    </source>
</evidence>
<gene>
    <name evidence="3" type="ORF">SDRG_17356</name>
</gene>
<feature type="region of interest" description="Disordered" evidence="1">
    <location>
        <begin position="200"/>
        <end position="244"/>
    </location>
</feature>
<keyword evidence="4" id="KW-1185">Reference proteome</keyword>
<dbReference type="STRING" id="1156394.T0PUR7"/>
<dbReference type="VEuPathDB" id="FungiDB:SDRG_17356"/>
<dbReference type="RefSeq" id="XP_008621820.1">
    <property type="nucleotide sequence ID" value="XM_008623598.1"/>
</dbReference>
<sequence length="286" mass="30783">MQVKFLLGVLAGVSAAGYKAQPQGYKQQPQAYGNDGYGNSGYGNTGYGNEPQGYGNAGYGKPGYGNTGYGNTGYGNEPQGYDNTGYGKPGYDNTGYGNEGYGKPGYGKPGYGKPQPTYAPPSYAPYQSHYKVDTTAPYPYTYFSADHKKDRLSIPKLGDYHCFLTGAPWTTCGRKSLTSYFLDQCLVFYVQMSANVNGICGGKPPKPTPEPKAHNDDYYSPDYPSEPTPKPTTRKPKTDGYGAVTSAPGYGDSADFVEDVDASSPAYLQEKCYQKSFVSITTATVM</sequence>
<dbReference type="InParanoid" id="T0PUR7"/>
<name>T0PUR7_SAPDV</name>
<dbReference type="GeneID" id="19958083"/>
<dbReference type="EMBL" id="JH767421">
    <property type="protein sequence ID" value="EQC24750.1"/>
    <property type="molecule type" value="Genomic_DNA"/>
</dbReference>
<protein>
    <recommendedName>
        <fullName evidence="5">Kazal-like domain-containing protein</fullName>
    </recommendedName>
</protein>
<evidence type="ECO:0000313" key="3">
    <source>
        <dbReference type="EMBL" id="EQC24750.1"/>
    </source>
</evidence>
<accession>T0PUR7</accession>
<feature type="non-terminal residue" evidence="3">
    <location>
        <position position="286"/>
    </location>
</feature>
<dbReference type="Proteomes" id="UP000030762">
    <property type="component" value="Unassembled WGS sequence"/>
</dbReference>
<dbReference type="AlphaFoldDB" id="T0PUR7"/>
<feature type="chain" id="PRO_5012475009" description="Kazal-like domain-containing protein" evidence="2">
    <location>
        <begin position="16"/>
        <end position="286"/>
    </location>
</feature>
<proteinExistence type="predicted"/>
<evidence type="ECO:0000256" key="2">
    <source>
        <dbReference type="SAM" id="SignalP"/>
    </source>
</evidence>
<dbReference type="OrthoDB" id="79108at2759"/>